<dbReference type="AlphaFoldDB" id="A0A642L725"/>
<organism evidence="1 2">
    <name type="scientific">Bacteroides fragilis</name>
    <dbReference type="NCBI Taxonomy" id="817"/>
    <lineage>
        <taxon>Bacteria</taxon>
        <taxon>Pseudomonadati</taxon>
        <taxon>Bacteroidota</taxon>
        <taxon>Bacteroidia</taxon>
        <taxon>Bacteroidales</taxon>
        <taxon>Bacteroidaceae</taxon>
        <taxon>Bacteroides</taxon>
    </lineage>
</organism>
<proteinExistence type="predicted"/>
<dbReference type="EMBL" id="VWAQ01000003">
    <property type="protein sequence ID" value="KAA5209285.1"/>
    <property type="molecule type" value="Genomic_DNA"/>
</dbReference>
<name>A0A642L725_BACFG</name>
<gene>
    <name evidence="1" type="ORF">F2Z25_03775</name>
</gene>
<accession>A0A642L725</accession>
<sequence>MYRLFLILNLDYCEAKIVYHWIKNKQCYLKNKKTDASYFLPRSITEPFLLMIND</sequence>
<evidence type="ECO:0000313" key="2">
    <source>
        <dbReference type="Proteomes" id="UP000429838"/>
    </source>
</evidence>
<evidence type="ECO:0000313" key="1">
    <source>
        <dbReference type="EMBL" id="KAA5209285.1"/>
    </source>
</evidence>
<comment type="caution">
    <text evidence="1">The sequence shown here is derived from an EMBL/GenBank/DDBJ whole genome shotgun (WGS) entry which is preliminary data.</text>
</comment>
<dbReference type="Proteomes" id="UP000429838">
    <property type="component" value="Unassembled WGS sequence"/>
</dbReference>
<protein>
    <submittedName>
        <fullName evidence="1">Uncharacterized protein</fullName>
    </submittedName>
</protein>
<reference evidence="1 2" key="1">
    <citation type="journal article" date="2019" name="Nat. Med.">
        <title>A library of human gut bacterial isolates paired with longitudinal multiomics data enables mechanistic microbiome research.</title>
        <authorList>
            <person name="Poyet M."/>
            <person name="Groussin M."/>
            <person name="Gibbons S.M."/>
            <person name="Avila-Pacheco J."/>
            <person name="Jiang X."/>
            <person name="Kearney S.M."/>
            <person name="Perrotta A.R."/>
            <person name="Berdy B."/>
            <person name="Zhao S."/>
            <person name="Lieberman T.D."/>
            <person name="Swanson P.K."/>
            <person name="Smith M."/>
            <person name="Roesemann S."/>
            <person name="Alexander J.E."/>
            <person name="Rich S.A."/>
            <person name="Livny J."/>
            <person name="Vlamakis H."/>
            <person name="Clish C."/>
            <person name="Bullock K."/>
            <person name="Deik A."/>
            <person name="Scott J."/>
            <person name="Pierce K.A."/>
            <person name="Xavier R.J."/>
            <person name="Alm E.J."/>
        </authorList>
    </citation>
    <scope>NUCLEOTIDE SEQUENCE [LARGE SCALE GENOMIC DNA]</scope>
    <source>
        <strain evidence="1 2">BIOML-A1</strain>
    </source>
</reference>